<dbReference type="PANTHER" id="PTHR21098">
    <property type="entry name" value="RIBOFLAVIN SYNTHASE ALPHA CHAIN"/>
    <property type="match status" value="1"/>
</dbReference>
<organism evidence="4 5">
    <name type="scientific">Discina gigas</name>
    <dbReference type="NCBI Taxonomy" id="1032678"/>
    <lineage>
        <taxon>Eukaryota</taxon>
        <taxon>Fungi</taxon>
        <taxon>Dikarya</taxon>
        <taxon>Ascomycota</taxon>
        <taxon>Pezizomycotina</taxon>
        <taxon>Pezizomycetes</taxon>
        <taxon>Pezizales</taxon>
        <taxon>Discinaceae</taxon>
        <taxon>Discina</taxon>
    </lineage>
</organism>
<dbReference type="PANTHER" id="PTHR21098:SF0">
    <property type="entry name" value="RIBOFLAVIN SYNTHASE"/>
    <property type="match status" value="1"/>
</dbReference>
<feature type="domain" description="Lumazine-binding" evidence="3">
    <location>
        <begin position="87"/>
        <end position="184"/>
    </location>
</feature>
<keyword evidence="4" id="KW-0808">Transferase</keyword>
<sequence length="212" mass="22335">MDDTSTGGGGTSLTITNAAEILGDAHLGDSISVNGTCLTITAFDANSFKIGIAPETLRRTNLGSLTVGSRVNLERAVAGHVRFGGHFVQGHVDTTASIVSITPDGNALTFRFAPTDKAVLVYIVEKGYVTVDGASLTIVAVGDDWFEVMLVAYTQGKIVTASKKPGELVNVEVDMTGKYIEKQVKAYLGGGEGSEMLERLVERIVDRKLAGV</sequence>
<dbReference type="CDD" id="cd00402">
    <property type="entry name" value="Riboflavin_synthase_like"/>
    <property type="match status" value="1"/>
</dbReference>
<dbReference type="EC" id="2.5.1.9" evidence="4"/>
<evidence type="ECO:0000313" key="5">
    <source>
        <dbReference type="Proteomes" id="UP001447188"/>
    </source>
</evidence>
<dbReference type="NCBIfam" id="NF006767">
    <property type="entry name" value="PRK09289.1"/>
    <property type="match status" value="1"/>
</dbReference>
<comment type="caution">
    <text evidence="4">The sequence shown here is derived from an EMBL/GenBank/DDBJ whole genome shotgun (WGS) entry which is preliminary data.</text>
</comment>
<feature type="domain" description="Lumazine-binding" evidence="3">
    <location>
        <begin position="1"/>
        <end position="86"/>
    </location>
</feature>
<dbReference type="InterPro" id="IPR023366">
    <property type="entry name" value="ATP_synth_asu-like_sf"/>
</dbReference>
<name>A0ABR3GNW6_9PEZI</name>
<dbReference type="GO" id="GO:0004746">
    <property type="term" value="F:riboflavin synthase activity"/>
    <property type="evidence" value="ECO:0007669"/>
    <property type="project" value="UniProtKB-EC"/>
</dbReference>
<protein>
    <submittedName>
        <fullName evidence="4">Riboflavin synthase alpha chain</fullName>
        <ecNumber evidence="4">2.5.1.9</ecNumber>
    </submittedName>
</protein>
<dbReference type="Pfam" id="PF00677">
    <property type="entry name" value="Lum_binding"/>
    <property type="match status" value="2"/>
</dbReference>
<dbReference type="NCBIfam" id="TIGR00187">
    <property type="entry name" value="ribE"/>
    <property type="match status" value="1"/>
</dbReference>
<dbReference type="Gene3D" id="2.40.30.20">
    <property type="match status" value="2"/>
</dbReference>
<dbReference type="PIRSF" id="PIRSF000498">
    <property type="entry name" value="Riboflavin_syn_A"/>
    <property type="match status" value="1"/>
</dbReference>
<reference evidence="4 5" key="1">
    <citation type="submission" date="2024-02" db="EMBL/GenBank/DDBJ databases">
        <title>Discinaceae phylogenomics.</title>
        <authorList>
            <person name="Dirks A.C."/>
            <person name="James T.Y."/>
        </authorList>
    </citation>
    <scope>NUCLEOTIDE SEQUENCE [LARGE SCALE GENOMIC DNA]</scope>
    <source>
        <strain evidence="4 5">ACD0624</strain>
    </source>
</reference>
<dbReference type="Proteomes" id="UP001447188">
    <property type="component" value="Unassembled WGS sequence"/>
</dbReference>
<dbReference type="PROSITE" id="PS51177">
    <property type="entry name" value="LUMAZINE_BIND"/>
    <property type="match status" value="2"/>
</dbReference>
<keyword evidence="1" id="KW-0677">Repeat</keyword>
<evidence type="ECO:0000259" key="3">
    <source>
        <dbReference type="PROSITE" id="PS51177"/>
    </source>
</evidence>
<feature type="repeat" description="Lumazine-binding" evidence="2">
    <location>
        <begin position="87"/>
        <end position="184"/>
    </location>
</feature>
<evidence type="ECO:0000313" key="4">
    <source>
        <dbReference type="EMBL" id="KAL0637495.1"/>
    </source>
</evidence>
<dbReference type="InterPro" id="IPR026017">
    <property type="entry name" value="Lumazine-bd_dom"/>
</dbReference>
<accession>A0ABR3GNW6</accession>
<evidence type="ECO:0000256" key="1">
    <source>
        <dbReference type="ARBA" id="ARBA00022737"/>
    </source>
</evidence>
<keyword evidence="5" id="KW-1185">Reference proteome</keyword>
<dbReference type="SUPFAM" id="SSF63380">
    <property type="entry name" value="Riboflavin synthase domain-like"/>
    <property type="match status" value="2"/>
</dbReference>
<feature type="repeat" description="Lumazine-binding" evidence="2">
    <location>
        <begin position="1"/>
        <end position="86"/>
    </location>
</feature>
<proteinExistence type="predicted"/>
<gene>
    <name evidence="4" type="primary">RIB5</name>
    <name evidence="4" type="ORF">Q9L58_003552</name>
</gene>
<dbReference type="InterPro" id="IPR001783">
    <property type="entry name" value="Lumazine-bd"/>
</dbReference>
<dbReference type="InterPro" id="IPR017938">
    <property type="entry name" value="Riboflavin_synthase-like_b-brl"/>
</dbReference>
<dbReference type="EMBL" id="JBBBZM010000034">
    <property type="protein sequence ID" value="KAL0637495.1"/>
    <property type="molecule type" value="Genomic_DNA"/>
</dbReference>
<evidence type="ECO:0000256" key="2">
    <source>
        <dbReference type="PROSITE-ProRule" id="PRU00524"/>
    </source>
</evidence>